<organism evidence="4 5">
    <name type="scientific">Leuconostoc holzapfelii</name>
    <dbReference type="NCBI Taxonomy" id="434464"/>
    <lineage>
        <taxon>Bacteria</taxon>
        <taxon>Bacillati</taxon>
        <taxon>Bacillota</taxon>
        <taxon>Bacilli</taxon>
        <taxon>Lactobacillales</taxon>
        <taxon>Lactobacillaceae</taxon>
        <taxon>Leuconostoc</taxon>
    </lineage>
</organism>
<evidence type="ECO:0000313" key="5">
    <source>
        <dbReference type="Proteomes" id="UP000590460"/>
    </source>
</evidence>
<dbReference type="GO" id="GO:0005829">
    <property type="term" value="C:cytosol"/>
    <property type="evidence" value="ECO:0007669"/>
    <property type="project" value="TreeGrafter"/>
</dbReference>
<feature type="binding site" evidence="3">
    <location>
        <begin position="85"/>
        <end position="88"/>
    </location>
    <ligand>
        <name>substrate</name>
    </ligand>
</feature>
<dbReference type="InterPro" id="IPR020672">
    <property type="entry name" value="Ribose5P_isomerase_typA_subgr"/>
</dbReference>
<proteinExistence type="inferred from homology"/>
<dbReference type="SUPFAM" id="SSF75445">
    <property type="entry name" value="D-ribose-5-phosphate isomerase (RpiA), lid domain"/>
    <property type="match status" value="1"/>
</dbReference>
<keyword evidence="2 3" id="KW-0413">Isomerase</keyword>
<feature type="binding site" evidence="3">
    <location>
        <position position="125"/>
    </location>
    <ligand>
        <name>substrate</name>
    </ligand>
</feature>
<evidence type="ECO:0000256" key="1">
    <source>
        <dbReference type="ARBA" id="ARBA00001713"/>
    </source>
</evidence>
<dbReference type="PANTHER" id="PTHR11934:SF0">
    <property type="entry name" value="RIBOSE-5-PHOSPHATE ISOMERASE"/>
    <property type="match status" value="1"/>
</dbReference>
<dbReference type="EC" id="5.3.1.6" evidence="3"/>
<accession>A0A846ZGW0</accession>
<comment type="catalytic activity">
    <reaction evidence="1 3">
        <text>aldehydo-D-ribose 5-phosphate = D-ribulose 5-phosphate</text>
        <dbReference type="Rhea" id="RHEA:14657"/>
        <dbReference type="ChEBI" id="CHEBI:58121"/>
        <dbReference type="ChEBI" id="CHEBI:58273"/>
        <dbReference type="EC" id="5.3.1.6"/>
    </reaction>
</comment>
<dbReference type="InterPro" id="IPR037171">
    <property type="entry name" value="NagB/RpiA_transferase-like"/>
</dbReference>
<dbReference type="Proteomes" id="UP000590460">
    <property type="component" value="Unassembled WGS sequence"/>
</dbReference>
<dbReference type="EMBL" id="JAAXPO010000001">
    <property type="protein sequence ID" value="NKZ17713.1"/>
    <property type="molecule type" value="Genomic_DNA"/>
</dbReference>
<sequence length="231" mass="25054">MENINREKEQAGIAAAQLVKDGMTVGLGTGSTVAYFLDALAARVKREQLNIIGVTTSFKTAARAAALGIEIVDIDDAPTIDLTVDGADEIDVQLNGIKGGGAAFLMEKIVAKNSKRIVWIVDQQKVHLDLGSFPLPVEIVPFGHGKLVAEFAQQQLHPVLRVQAGQPVVTDMGHYIVDLHLKIIDQPYELGRYLDSRVGVVEHGLFLNIADEVIVGRENGTEILTRQSLQK</sequence>
<evidence type="ECO:0000256" key="3">
    <source>
        <dbReference type="HAMAP-Rule" id="MF_00170"/>
    </source>
</evidence>
<dbReference type="HAMAP" id="MF_00170">
    <property type="entry name" value="Rib_5P_isom_A"/>
    <property type="match status" value="1"/>
</dbReference>
<dbReference type="PANTHER" id="PTHR11934">
    <property type="entry name" value="RIBOSE-5-PHOSPHATE ISOMERASE"/>
    <property type="match status" value="1"/>
</dbReference>
<name>A0A846ZGW0_9LACO</name>
<evidence type="ECO:0000313" key="4">
    <source>
        <dbReference type="EMBL" id="NKZ17713.1"/>
    </source>
</evidence>
<feature type="active site" description="Proton acceptor" evidence="3">
    <location>
        <position position="107"/>
    </location>
</feature>
<dbReference type="Pfam" id="PF06026">
    <property type="entry name" value="Rib_5-P_isom_A"/>
    <property type="match status" value="1"/>
</dbReference>
<comment type="subunit">
    <text evidence="3">Homodimer.</text>
</comment>
<dbReference type="NCBIfam" id="NF001924">
    <property type="entry name" value="PRK00702.1"/>
    <property type="match status" value="1"/>
</dbReference>
<gene>
    <name evidence="3 4" type="primary">rpiA</name>
    <name evidence="4" type="ORF">HF966_00685</name>
</gene>
<comment type="similarity">
    <text evidence="3">Belongs to the ribose 5-phosphate isomerase family.</text>
</comment>
<dbReference type="RefSeq" id="WP_168675747.1">
    <property type="nucleotide sequence ID" value="NZ_BPKV01000002.1"/>
</dbReference>
<comment type="pathway">
    <text evidence="3">Carbohydrate degradation; pentose phosphate pathway; D-ribose 5-phosphate from D-ribulose 5-phosphate (non-oxidative stage): step 1/1.</text>
</comment>
<feature type="binding site" evidence="3">
    <location>
        <begin position="29"/>
        <end position="32"/>
    </location>
    <ligand>
        <name>substrate</name>
    </ligand>
</feature>
<dbReference type="NCBIfam" id="TIGR00021">
    <property type="entry name" value="rpiA"/>
    <property type="match status" value="1"/>
</dbReference>
<dbReference type="AlphaFoldDB" id="A0A846ZGW0"/>
<dbReference type="InterPro" id="IPR004788">
    <property type="entry name" value="Ribose5P_isomerase_type_A"/>
</dbReference>
<reference evidence="4 5" key="1">
    <citation type="submission" date="2020-04" db="EMBL/GenBank/DDBJ databases">
        <title>MicrobeNet Type strains.</title>
        <authorList>
            <person name="Nicholson A.C."/>
        </authorList>
    </citation>
    <scope>NUCLEOTIDE SEQUENCE [LARGE SCALE GENOMIC DNA]</scope>
    <source>
        <strain evidence="4 5">CCUG 54536</strain>
    </source>
</reference>
<comment type="caution">
    <text evidence="4">The sequence shown here is derived from an EMBL/GenBank/DDBJ whole genome shotgun (WGS) entry which is preliminary data.</text>
</comment>
<comment type="function">
    <text evidence="3">Catalyzes the reversible conversion of ribose-5-phosphate to ribulose 5-phosphate.</text>
</comment>
<dbReference type="GO" id="GO:0004751">
    <property type="term" value="F:ribose-5-phosphate isomerase activity"/>
    <property type="evidence" value="ECO:0007669"/>
    <property type="project" value="UniProtKB-UniRule"/>
</dbReference>
<dbReference type="Gene3D" id="3.40.50.1360">
    <property type="match status" value="1"/>
</dbReference>
<dbReference type="FunFam" id="3.40.50.1360:FF:000001">
    <property type="entry name" value="Ribose-5-phosphate isomerase A"/>
    <property type="match status" value="1"/>
</dbReference>
<dbReference type="GO" id="GO:0006014">
    <property type="term" value="P:D-ribose metabolic process"/>
    <property type="evidence" value="ECO:0007669"/>
    <property type="project" value="TreeGrafter"/>
</dbReference>
<dbReference type="GO" id="GO:0009052">
    <property type="term" value="P:pentose-phosphate shunt, non-oxidative branch"/>
    <property type="evidence" value="ECO:0007669"/>
    <property type="project" value="UniProtKB-UniRule"/>
</dbReference>
<dbReference type="UniPathway" id="UPA00115">
    <property type="reaction ID" value="UER00412"/>
</dbReference>
<dbReference type="SMART" id="SM01134">
    <property type="entry name" value="DeoRC"/>
    <property type="match status" value="1"/>
</dbReference>
<evidence type="ECO:0000256" key="2">
    <source>
        <dbReference type="ARBA" id="ARBA00023235"/>
    </source>
</evidence>
<dbReference type="SUPFAM" id="SSF100950">
    <property type="entry name" value="NagB/RpiA/CoA transferase-like"/>
    <property type="match status" value="1"/>
</dbReference>
<dbReference type="CDD" id="cd01398">
    <property type="entry name" value="RPI_A"/>
    <property type="match status" value="1"/>
</dbReference>
<feature type="binding site" evidence="3">
    <location>
        <begin position="98"/>
        <end position="101"/>
    </location>
    <ligand>
        <name>substrate</name>
    </ligand>
</feature>
<dbReference type="Gene3D" id="3.30.70.260">
    <property type="match status" value="1"/>
</dbReference>
<protein>
    <recommendedName>
        <fullName evidence="3">Ribose-5-phosphate isomerase A</fullName>
        <ecNumber evidence="3">5.3.1.6</ecNumber>
    </recommendedName>
    <alternativeName>
        <fullName evidence="3">Phosphoriboisomerase A</fullName>
        <shortName evidence="3">PRI</shortName>
    </alternativeName>
</protein>